<keyword evidence="1 6" id="KW-1277">Toxin-antitoxin system</keyword>
<dbReference type="InterPro" id="IPR022907">
    <property type="entry name" value="VapC_family"/>
</dbReference>
<evidence type="ECO:0000313" key="9">
    <source>
        <dbReference type="Proteomes" id="UP000295560"/>
    </source>
</evidence>
<dbReference type="InterPro" id="IPR002716">
    <property type="entry name" value="PIN_dom"/>
</dbReference>
<dbReference type="Proteomes" id="UP000295560">
    <property type="component" value="Unassembled WGS sequence"/>
</dbReference>
<evidence type="ECO:0000256" key="2">
    <source>
        <dbReference type="ARBA" id="ARBA00022722"/>
    </source>
</evidence>
<dbReference type="EC" id="3.1.-.-" evidence="6"/>
<feature type="binding site" evidence="6">
    <location>
        <position position="107"/>
    </location>
    <ligand>
        <name>Mg(2+)</name>
        <dbReference type="ChEBI" id="CHEBI:18420"/>
    </ligand>
</feature>
<comment type="cofactor">
    <cofactor evidence="6">
        <name>Mg(2+)</name>
        <dbReference type="ChEBI" id="CHEBI:18420"/>
    </cofactor>
</comment>
<dbReference type="GO" id="GO:0004540">
    <property type="term" value="F:RNA nuclease activity"/>
    <property type="evidence" value="ECO:0007669"/>
    <property type="project" value="InterPro"/>
</dbReference>
<accession>A0A4R1HX55</accession>
<reference evidence="8 9" key="1">
    <citation type="submission" date="2019-03" db="EMBL/GenBank/DDBJ databases">
        <title>Sequencing the genomes of 1000 actinobacteria strains.</title>
        <authorList>
            <person name="Klenk H.-P."/>
        </authorList>
    </citation>
    <scope>NUCLEOTIDE SEQUENCE [LARGE SCALE GENOMIC DNA]</scope>
    <source>
        <strain evidence="8 9">DSM 44969</strain>
    </source>
</reference>
<keyword evidence="4 6" id="KW-0378">Hydrolase</keyword>
<organism evidence="8 9">
    <name type="scientific">Pseudonocardia endophytica</name>
    <dbReference type="NCBI Taxonomy" id="401976"/>
    <lineage>
        <taxon>Bacteria</taxon>
        <taxon>Bacillati</taxon>
        <taxon>Actinomycetota</taxon>
        <taxon>Actinomycetes</taxon>
        <taxon>Pseudonocardiales</taxon>
        <taxon>Pseudonocardiaceae</taxon>
        <taxon>Pseudonocardia</taxon>
    </lineage>
</organism>
<keyword evidence="9" id="KW-1185">Reference proteome</keyword>
<sequence>MTPTSADGPELLVDTSVAVALSTADHDARAACRVVVEGRRIGLAGHAAFETFSVLTRLPPPSRRTAAAVTRLLGANFPHTVFLDPDRAASLLERLPAAGLSGGSVYDALVGAAAVQAGVPLVSRDRRALGTYRALEVDVVLVG</sequence>
<comment type="caution">
    <text evidence="8">The sequence shown here is derived from an EMBL/GenBank/DDBJ whole genome shotgun (WGS) entry which is preliminary data.</text>
</comment>
<dbReference type="HAMAP" id="MF_00265">
    <property type="entry name" value="VapC_Nob1"/>
    <property type="match status" value="1"/>
</dbReference>
<evidence type="ECO:0000256" key="3">
    <source>
        <dbReference type="ARBA" id="ARBA00022723"/>
    </source>
</evidence>
<comment type="function">
    <text evidence="6">Toxic component of a toxin-antitoxin (TA) system. An RNase.</text>
</comment>
<dbReference type="EMBL" id="SMFZ01000001">
    <property type="protein sequence ID" value="TCK25380.1"/>
    <property type="molecule type" value="Genomic_DNA"/>
</dbReference>
<protein>
    <recommendedName>
        <fullName evidence="6">Ribonuclease VapC</fullName>
        <shortName evidence="6">RNase VapC</shortName>
        <ecNumber evidence="6">3.1.-.-</ecNumber>
    </recommendedName>
    <alternativeName>
        <fullName evidence="6">Toxin VapC</fullName>
    </alternativeName>
</protein>
<feature type="binding site" evidence="6">
    <location>
        <position position="14"/>
    </location>
    <ligand>
        <name>Mg(2+)</name>
        <dbReference type="ChEBI" id="CHEBI:18420"/>
    </ligand>
</feature>
<gene>
    <name evidence="6" type="primary">vapC</name>
    <name evidence="8" type="ORF">EV378_1187</name>
</gene>
<dbReference type="GO" id="GO:0090729">
    <property type="term" value="F:toxin activity"/>
    <property type="evidence" value="ECO:0007669"/>
    <property type="project" value="UniProtKB-KW"/>
</dbReference>
<dbReference type="CDD" id="cd18681">
    <property type="entry name" value="PIN_MtVapC27-VapC40_like"/>
    <property type="match status" value="1"/>
</dbReference>
<dbReference type="GO" id="GO:0016787">
    <property type="term" value="F:hydrolase activity"/>
    <property type="evidence" value="ECO:0007669"/>
    <property type="project" value="UniProtKB-KW"/>
</dbReference>
<keyword evidence="6" id="KW-0800">Toxin</keyword>
<dbReference type="GO" id="GO:0000287">
    <property type="term" value="F:magnesium ion binding"/>
    <property type="evidence" value="ECO:0007669"/>
    <property type="project" value="UniProtKB-UniRule"/>
</dbReference>
<name>A0A4R1HX55_PSEEN</name>
<keyword evidence="5 6" id="KW-0460">Magnesium</keyword>
<evidence type="ECO:0000313" key="8">
    <source>
        <dbReference type="EMBL" id="TCK25380.1"/>
    </source>
</evidence>
<evidence type="ECO:0000259" key="7">
    <source>
        <dbReference type="Pfam" id="PF01850"/>
    </source>
</evidence>
<proteinExistence type="inferred from homology"/>
<dbReference type="InterPro" id="IPR029060">
    <property type="entry name" value="PIN-like_dom_sf"/>
</dbReference>
<dbReference type="SUPFAM" id="SSF88723">
    <property type="entry name" value="PIN domain-like"/>
    <property type="match status" value="1"/>
</dbReference>
<dbReference type="Gene3D" id="3.40.50.1010">
    <property type="entry name" value="5'-nuclease"/>
    <property type="match status" value="1"/>
</dbReference>
<evidence type="ECO:0000256" key="1">
    <source>
        <dbReference type="ARBA" id="ARBA00022649"/>
    </source>
</evidence>
<dbReference type="AlphaFoldDB" id="A0A4R1HX55"/>
<evidence type="ECO:0000256" key="5">
    <source>
        <dbReference type="ARBA" id="ARBA00022842"/>
    </source>
</evidence>
<keyword evidence="2 6" id="KW-0540">Nuclease</keyword>
<comment type="similarity">
    <text evidence="6">Belongs to the PINc/VapC protein family.</text>
</comment>
<keyword evidence="3 6" id="KW-0479">Metal-binding</keyword>
<dbReference type="Pfam" id="PF01850">
    <property type="entry name" value="PIN"/>
    <property type="match status" value="1"/>
</dbReference>
<feature type="domain" description="PIN" evidence="7">
    <location>
        <begin position="12"/>
        <end position="127"/>
    </location>
</feature>
<evidence type="ECO:0000256" key="6">
    <source>
        <dbReference type="HAMAP-Rule" id="MF_00265"/>
    </source>
</evidence>
<evidence type="ECO:0000256" key="4">
    <source>
        <dbReference type="ARBA" id="ARBA00022801"/>
    </source>
</evidence>
<dbReference type="RefSeq" id="WP_132421691.1">
    <property type="nucleotide sequence ID" value="NZ_SMFZ01000001.1"/>
</dbReference>
<dbReference type="OrthoDB" id="25693at2"/>